<protein>
    <submittedName>
        <fullName evidence="2">Uncharacterized protein</fullName>
    </submittedName>
</protein>
<evidence type="ECO:0000256" key="1">
    <source>
        <dbReference type="SAM" id="MobiDB-lite"/>
    </source>
</evidence>
<accession>A0ABC9A0X0</accession>
<evidence type="ECO:0000313" key="3">
    <source>
        <dbReference type="Proteomes" id="UP001497457"/>
    </source>
</evidence>
<evidence type="ECO:0000313" key="2">
    <source>
        <dbReference type="EMBL" id="CAL4970509.1"/>
    </source>
</evidence>
<feature type="compositionally biased region" description="Polar residues" evidence="1">
    <location>
        <begin position="1"/>
        <end position="10"/>
    </location>
</feature>
<reference evidence="3" key="1">
    <citation type="submission" date="2024-06" db="EMBL/GenBank/DDBJ databases">
        <authorList>
            <person name="Ryan C."/>
        </authorList>
    </citation>
    <scope>NUCLEOTIDE SEQUENCE [LARGE SCALE GENOMIC DNA]</scope>
</reference>
<proteinExistence type="predicted"/>
<dbReference type="EMBL" id="OZ075112">
    <property type="protein sequence ID" value="CAL4970509.1"/>
    <property type="molecule type" value="Genomic_DNA"/>
</dbReference>
<sequence length="266" mass="28611">MQTSVNNAASGGTDGPELGHNQEPADQQGEVNQNAASPVNVAEADLNPETEMHQNDPVPLQMIVPSITSTFADKTLSDMEVISALNLLVSIPRSLLNLSLYHISIIDLDLDMIIPPYFTDKSILFHLARVALDEQPTPVVLGPVLPPTGTPLVPYSDSEDEDDVVEVVGAQSTTPKRRRARHPREQLEDVFCRRSKRLNPNLGGFRTAASVAEVADNPSVYMVGPSTAEVAAPHLSIQNIQGLATGYLQIPPDAVSAAVLLELDNE</sequence>
<gene>
    <name evidence="2" type="ORF">URODEC1_LOCUS50135</name>
</gene>
<reference evidence="2 3" key="2">
    <citation type="submission" date="2024-10" db="EMBL/GenBank/DDBJ databases">
        <authorList>
            <person name="Ryan C."/>
        </authorList>
    </citation>
    <scope>NUCLEOTIDE SEQUENCE [LARGE SCALE GENOMIC DNA]</scope>
</reference>
<dbReference type="Proteomes" id="UP001497457">
    <property type="component" value="Chromosome 2b"/>
</dbReference>
<keyword evidence="3" id="KW-1185">Reference proteome</keyword>
<organism evidence="2 3">
    <name type="scientific">Urochloa decumbens</name>
    <dbReference type="NCBI Taxonomy" id="240449"/>
    <lineage>
        <taxon>Eukaryota</taxon>
        <taxon>Viridiplantae</taxon>
        <taxon>Streptophyta</taxon>
        <taxon>Embryophyta</taxon>
        <taxon>Tracheophyta</taxon>
        <taxon>Spermatophyta</taxon>
        <taxon>Magnoliopsida</taxon>
        <taxon>Liliopsida</taxon>
        <taxon>Poales</taxon>
        <taxon>Poaceae</taxon>
        <taxon>PACMAD clade</taxon>
        <taxon>Panicoideae</taxon>
        <taxon>Panicodae</taxon>
        <taxon>Paniceae</taxon>
        <taxon>Melinidinae</taxon>
        <taxon>Urochloa</taxon>
    </lineage>
</organism>
<dbReference type="AlphaFoldDB" id="A0ABC9A0X0"/>
<name>A0ABC9A0X0_9POAL</name>
<feature type="region of interest" description="Disordered" evidence="1">
    <location>
        <begin position="1"/>
        <end position="37"/>
    </location>
</feature>